<organism evidence="7 8">
    <name type="scientific">Exophiala oligosperma</name>
    <dbReference type="NCBI Taxonomy" id="215243"/>
    <lineage>
        <taxon>Eukaryota</taxon>
        <taxon>Fungi</taxon>
        <taxon>Dikarya</taxon>
        <taxon>Ascomycota</taxon>
        <taxon>Pezizomycotina</taxon>
        <taxon>Eurotiomycetes</taxon>
        <taxon>Chaetothyriomycetidae</taxon>
        <taxon>Chaetothyriales</taxon>
        <taxon>Herpotrichiellaceae</taxon>
        <taxon>Exophiala</taxon>
    </lineage>
</organism>
<dbReference type="InterPro" id="IPR001138">
    <property type="entry name" value="Zn2Cys6_DnaBD"/>
</dbReference>
<dbReference type="OrthoDB" id="3031538at2759"/>
<dbReference type="PANTHER" id="PTHR37534">
    <property type="entry name" value="TRANSCRIPTIONAL ACTIVATOR PROTEIN UGA3"/>
    <property type="match status" value="1"/>
</dbReference>
<dbReference type="GO" id="GO:0005634">
    <property type="term" value="C:nucleus"/>
    <property type="evidence" value="ECO:0007669"/>
    <property type="project" value="UniProtKB-SubCell"/>
</dbReference>
<evidence type="ECO:0000259" key="6">
    <source>
        <dbReference type="PROSITE" id="PS50048"/>
    </source>
</evidence>
<dbReference type="Proteomes" id="UP000053342">
    <property type="component" value="Unassembled WGS sequence"/>
</dbReference>
<name>A0A0D2B357_9EURO</name>
<reference evidence="7 8" key="1">
    <citation type="submission" date="2015-01" db="EMBL/GenBank/DDBJ databases">
        <title>The Genome Sequence of Exophiala oligosperma CBS72588.</title>
        <authorList>
            <consortium name="The Broad Institute Genomics Platform"/>
            <person name="Cuomo C."/>
            <person name="de Hoog S."/>
            <person name="Gorbushina A."/>
            <person name="Stielow B."/>
            <person name="Teixiera M."/>
            <person name="Abouelleil A."/>
            <person name="Chapman S.B."/>
            <person name="Priest M."/>
            <person name="Young S.K."/>
            <person name="Wortman J."/>
            <person name="Nusbaum C."/>
            <person name="Birren B."/>
        </authorList>
    </citation>
    <scope>NUCLEOTIDE SEQUENCE [LARGE SCALE GENOMIC DNA]</scope>
    <source>
        <strain evidence="7 8">CBS 72588</strain>
    </source>
</reference>
<evidence type="ECO:0000256" key="4">
    <source>
        <dbReference type="ARBA" id="ARBA00023163"/>
    </source>
</evidence>
<dbReference type="EMBL" id="KN847333">
    <property type="protein sequence ID" value="KIW46636.1"/>
    <property type="molecule type" value="Genomic_DNA"/>
</dbReference>
<evidence type="ECO:0000256" key="1">
    <source>
        <dbReference type="ARBA" id="ARBA00004123"/>
    </source>
</evidence>
<dbReference type="GeneID" id="27354370"/>
<dbReference type="Pfam" id="PF00172">
    <property type="entry name" value="Zn_clus"/>
    <property type="match status" value="1"/>
</dbReference>
<dbReference type="InterPro" id="IPR021858">
    <property type="entry name" value="Fun_TF"/>
</dbReference>
<dbReference type="VEuPathDB" id="FungiDB:PV06_02296"/>
<dbReference type="Pfam" id="PF11951">
    <property type="entry name" value="Fungal_trans_2"/>
    <property type="match status" value="1"/>
</dbReference>
<evidence type="ECO:0000256" key="5">
    <source>
        <dbReference type="ARBA" id="ARBA00023242"/>
    </source>
</evidence>
<dbReference type="GO" id="GO:0000976">
    <property type="term" value="F:transcription cis-regulatory region binding"/>
    <property type="evidence" value="ECO:0007669"/>
    <property type="project" value="TreeGrafter"/>
</dbReference>
<dbReference type="PROSITE" id="PS50048">
    <property type="entry name" value="ZN2_CY6_FUNGAL_2"/>
    <property type="match status" value="1"/>
</dbReference>
<sequence>MPRAFRVRFSKQGRSVDPSLHIDAASDPALAEARPRQKSRYGCLECKKGKVKCDEAHPSCNRCQRRGIKCTVTARLSRWRLEKPGFDWPPSCPAPSCSLRIDARLLQWWMDATCKILVLDLHLNPLSLPLIEHLGVSPALCLALESFSLGHRGCWATKSRVEFFEKRSHALGLCREELTSKAVPLETSFYTVMLLGLTTPFMEDIDDYGKEHLIGARTILEILLRQNDSTRDPKIEQLLAYYTWWDMSCSFSVDPREIPALSTSEVLSVTSRGDAGPVGARFAGCMVEIYHLLGLLLRYCMQVLRGGARDPEHERTLELALTSRYRPDRIRDEDVLFAEAFRNHGLIILYRVCRIRRTTDVQGGMPWTDNSSVASRIHGYALKIISLVLPTQIGTPFWNSLAIPLLTAGSELTVDDQVLRNNVREAFSSVLNQCRTNTVARAKDLLEEVWIRRDNGIEISYLELALQKGWNFSLV</sequence>
<dbReference type="STRING" id="215243.A0A0D2B357"/>
<keyword evidence="2" id="KW-0805">Transcription regulation</keyword>
<dbReference type="InterPro" id="IPR036864">
    <property type="entry name" value="Zn2-C6_fun-type_DNA-bd_sf"/>
</dbReference>
<keyword evidence="3" id="KW-0238">DNA-binding</keyword>
<keyword evidence="4" id="KW-0804">Transcription</keyword>
<evidence type="ECO:0000313" key="8">
    <source>
        <dbReference type="Proteomes" id="UP000053342"/>
    </source>
</evidence>
<dbReference type="AlphaFoldDB" id="A0A0D2B357"/>
<evidence type="ECO:0000256" key="3">
    <source>
        <dbReference type="ARBA" id="ARBA00023125"/>
    </source>
</evidence>
<dbReference type="HOGENOM" id="CLU_027436_0_0_1"/>
<dbReference type="GO" id="GO:0000981">
    <property type="term" value="F:DNA-binding transcription factor activity, RNA polymerase II-specific"/>
    <property type="evidence" value="ECO:0007669"/>
    <property type="project" value="InterPro"/>
</dbReference>
<comment type="subcellular location">
    <subcellularLocation>
        <location evidence="1">Nucleus</location>
    </subcellularLocation>
</comment>
<accession>A0A0D2B357</accession>
<dbReference type="CDD" id="cd00067">
    <property type="entry name" value="GAL4"/>
    <property type="match status" value="1"/>
</dbReference>
<gene>
    <name evidence="7" type="ORF">PV06_02296</name>
</gene>
<dbReference type="PROSITE" id="PS00463">
    <property type="entry name" value="ZN2_CY6_FUNGAL_1"/>
    <property type="match status" value="1"/>
</dbReference>
<dbReference type="SUPFAM" id="SSF57701">
    <property type="entry name" value="Zn2/Cys6 DNA-binding domain"/>
    <property type="match status" value="1"/>
</dbReference>
<feature type="domain" description="Zn(2)-C6 fungal-type" evidence="6">
    <location>
        <begin position="42"/>
        <end position="72"/>
    </location>
</feature>
<keyword evidence="8" id="KW-1185">Reference proteome</keyword>
<dbReference type="GO" id="GO:0045944">
    <property type="term" value="P:positive regulation of transcription by RNA polymerase II"/>
    <property type="evidence" value="ECO:0007669"/>
    <property type="project" value="TreeGrafter"/>
</dbReference>
<dbReference type="SMART" id="SM00066">
    <property type="entry name" value="GAL4"/>
    <property type="match status" value="1"/>
</dbReference>
<dbReference type="Gene3D" id="4.10.240.10">
    <property type="entry name" value="Zn(2)-C6 fungal-type DNA-binding domain"/>
    <property type="match status" value="1"/>
</dbReference>
<protein>
    <recommendedName>
        <fullName evidence="6">Zn(2)-C6 fungal-type domain-containing protein</fullName>
    </recommendedName>
</protein>
<keyword evidence="5" id="KW-0539">Nucleus</keyword>
<dbReference type="GO" id="GO:0008270">
    <property type="term" value="F:zinc ion binding"/>
    <property type="evidence" value="ECO:0007669"/>
    <property type="project" value="InterPro"/>
</dbReference>
<evidence type="ECO:0000313" key="7">
    <source>
        <dbReference type="EMBL" id="KIW46636.1"/>
    </source>
</evidence>
<dbReference type="PANTHER" id="PTHR37534:SF15">
    <property type="entry name" value="ZN(II)2CYS6 TRANSCRIPTION FACTOR (EUROFUNG)"/>
    <property type="match status" value="1"/>
</dbReference>
<proteinExistence type="predicted"/>
<evidence type="ECO:0000256" key="2">
    <source>
        <dbReference type="ARBA" id="ARBA00023015"/>
    </source>
</evidence>
<dbReference type="RefSeq" id="XP_016266852.1">
    <property type="nucleotide sequence ID" value="XM_016402955.1"/>
</dbReference>